<dbReference type="RefSeq" id="WP_097124643.1">
    <property type="nucleotide sequence ID" value="NZ_OCNH01000001.1"/>
</dbReference>
<dbReference type="Proteomes" id="UP000219452">
    <property type="component" value="Unassembled WGS sequence"/>
</dbReference>
<proteinExistence type="predicted"/>
<dbReference type="EMBL" id="OCNH01000001">
    <property type="protein sequence ID" value="SOD79486.1"/>
    <property type="molecule type" value="Genomic_DNA"/>
</dbReference>
<dbReference type="Gene3D" id="1.25.40.10">
    <property type="entry name" value="Tetratricopeptide repeat domain"/>
    <property type="match status" value="1"/>
</dbReference>
<dbReference type="OrthoDB" id="944212at2"/>
<protein>
    <submittedName>
        <fullName evidence="1">Uncharacterized protein</fullName>
    </submittedName>
</protein>
<dbReference type="InterPro" id="IPR011990">
    <property type="entry name" value="TPR-like_helical_dom_sf"/>
</dbReference>
<name>A0A286F8P8_9BACT</name>
<gene>
    <name evidence="1" type="ORF">SAMN06269250_0975</name>
</gene>
<keyword evidence="2" id="KW-1185">Reference proteome</keyword>
<accession>A0A286F8P8</accession>
<dbReference type="AlphaFoldDB" id="A0A286F8P8"/>
<dbReference type="InterPro" id="IPR019734">
    <property type="entry name" value="TPR_rpt"/>
</dbReference>
<dbReference type="SUPFAM" id="SSF48452">
    <property type="entry name" value="TPR-like"/>
    <property type="match status" value="1"/>
</dbReference>
<evidence type="ECO:0000313" key="1">
    <source>
        <dbReference type="EMBL" id="SOD79486.1"/>
    </source>
</evidence>
<evidence type="ECO:0000313" key="2">
    <source>
        <dbReference type="Proteomes" id="UP000219452"/>
    </source>
</evidence>
<dbReference type="SMART" id="SM00028">
    <property type="entry name" value="TPR"/>
    <property type="match status" value="3"/>
</dbReference>
<sequence length="302" mass="33774">MRKLIHPLTLMLLLTVFLTPALRVRGGNPGTAQVVAVDEEYDRYRKRGDDLFKEGKYLEARRQYQNCLEVPGFENDTYAKEQIQECTTGLTLRKQADDAIRQGKGAEALKLMNQLLNLNPDDLITKGQFADYYEREGNQFFNQKQYVAARESYTKALNYTNTRQETLRLQIQTIDSISRPSKQVGLKVVTGLVAVGAGAYALLLRNDYNTKLSALNQISQTADPTGSGTIDTPDAYRQYNEAYRAAEAAQQKNGLFKACVGVAAVATVAELYLLLHKPKPKTTALQWKPSSQSWGLAIGYTF</sequence>
<organism evidence="1 2">
    <name type="scientific">Spirosoma fluviale</name>
    <dbReference type="NCBI Taxonomy" id="1597977"/>
    <lineage>
        <taxon>Bacteria</taxon>
        <taxon>Pseudomonadati</taxon>
        <taxon>Bacteroidota</taxon>
        <taxon>Cytophagia</taxon>
        <taxon>Cytophagales</taxon>
        <taxon>Cytophagaceae</taxon>
        <taxon>Spirosoma</taxon>
    </lineage>
</organism>
<reference evidence="2" key="1">
    <citation type="submission" date="2017-09" db="EMBL/GenBank/DDBJ databases">
        <authorList>
            <person name="Varghese N."/>
            <person name="Submissions S."/>
        </authorList>
    </citation>
    <scope>NUCLEOTIDE SEQUENCE [LARGE SCALE GENOMIC DNA]</scope>
    <source>
        <strain evidence="2">DSM 29961</strain>
    </source>
</reference>